<accession>A0ABT0MQA3</accession>
<keyword evidence="3" id="KW-0547">Nucleotide-binding</keyword>
<dbReference type="InterPro" id="IPR003593">
    <property type="entry name" value="AAA+_ATPase"/>
</dbReference>
<dbReference type="SUPFAM" id="SSF90123">
    <property type="entry name" value="ABC transporter transmembrane region"/>
    <property type="match status" value="1"/>
</dbReference>
<keyword evidence="6 7" id="KW-0472">Membrane</keyword>
<name>A0ABT0MQA3_9GAMM</name>
<comment type="subcellular location">
    <subcellularLocation>
        <location evidence="1">Cell membrane</location>
        <topology evidence="1">Multi-pass membrane protein</topology>
    </subcellularLocation>
</comment>
<feature type="domain" description="ABC transmembrane type-1" evidence="9">
    <location>
        <begin position="20"/>
        <end position="289"/>
    </location>
</feature>
<proteinExistence type="predicted"/>
<evidence type="ECO:0000259" key="9">
    <source>
        <dbReference type="PROSITE" id="PS50929"/>
    </source>
</evidence>
<dbReference type="Gene3D" id="3.40.50.300">
    <property type="entry name" value="P-loop containing nucleotide triphosphate hydrolases"/>
    <property type="match status" value="1"/>
</dbReference>
<dbReference type="Proteomes" id="UP001203069">
    <property type="component" value="Unassembled WGS sequence"/>
</dbReference>
<evidence type="ECO:0000256" key="7">
    <source>
        <dbReference type="SAM" id="Phobius"/>
    </source>
</evidence>
<evidence type="ECO:0000256" key="5">
    <source>
        <dbReference type="ARBA" id="ARBA00022989"/>
    </source>
</evidence>
<evidence type="ECO:0000313" key="10">
    <source>
        <dbReference type="EMBL" id="MCL2892019.1"/>
    </source>
</evidence>
<reference evidence="10 11" key="1">
    <citation type="submission" date="2022-02" db="EMBL/GenBank/DDBJ databases">
        <title>Description of Brenneria tiliae sp. nov. isolated from symptomatic Tilia x moltkei and Tilia x europaea trees in the UK.</title>
        <authorList>
            <person name="Kile H."/>
        </authorList>
    </citation>
    <scope>NUCLEOTIDE SEQUENCE [LARGE SCALE GENOMIC DNA]</scope>
    <source>
        <strain evidence="10 11">MC1SB4.1</strain>
    </source>
</reference>
<feature type="transmembrane region" description="Helical" evidence="7">
    <location>
        <begin position="236"/>
        <end position="260"/>
    </location>
</feature>
<dbReference type="PROSITE" id="PS50929">
    <property type="entry name" value="ABC_TM1F"/>
    <property type="match status" value="1"/>
</dbReference>
<dbReference type="PROSITE" id="PS51257">
    <property type="entry name" value="PROKAR_LIPOPROTEIN"/>
    <property type="match status" value="1"/>
</dbReference>
<dbReference type="InterPro" id="IPR011527">
    <property type="entry name" value="ABC1_TM_dom"/>
</dbReference>
<dbReference type="InterPro" id="IPR027417">
    <property type="entry name" value="P-loop_NTPase"/>
</dbReference>
<protein>
    <submittedName>
        <fullName evidence="10">ATP-binding cassette domain-containing protein</fullName>
    </submittedName>
</protein>
<evidence type="ECO:0000313" key="11">
    <source>
        <dbReference type="Proteomes" id="UP001203069"/>
    </source>
</evidence>
<feature type="transmembrane region" description="Helical" evidence="7">
    <location>
        <begin position="130"/>
        <end position="148"/>
    </location>
</feature>
<dbReference type="Pfam" id="PF00664">
    <property type="entry name" value="ABC_membrane"/>
    <property type="match status" value="1"/>
</dbReference>
<dbReference type="Pfam" id="PF00005">
    <property type="entry name" value="ABC_tran"/>
    <property type="match status" value="1"/>
</dbReference>
<dbReference type="InterPro" id="IPR017871">
    <property type="entry name" value="ABC_transporter-like_CS"/>
</dbReference>
<keyword evidence="5 7" id="KW-1133">Transmembrane helix</keyword>
<sequence length="571" mass="62316">MKPVVPGIIGPLVPSLSLNILLGLLITSCYLLQSLLLALMLVLVLGVPSSPSGTLFLALIAIIVARALLIYLRAKQTESIAAQAKSALRQRLIQPLLTPGFAPQVHHSSGKLQGILVEGVEAMEGFYSRYLPALLLALSGCTLILGVLASFDLLSGAIMTLFVIACPLADHLWMRWQRPHALGVFAAMHRFADSLIDALQGMVTLKAFNAAQRYRDRLAAQTATLRRDSMSTLRVTLMRSGITGFLSLFGIAVLLSVNAWRVVQETLDPMVLLFSLFIAREVFRPVIHLDNVFHSLWAVQEAKPAMAELAAEKAVIASTAQPVPLPSGYMLRFEQVIFHWAGQERPVLCGLDLTIEENQHVAIFGPSGSGKSTLIQLITRFIEPDSGLITLAGVPLNALSISELRSRISVVSQQVFLLYGTLAENLRLGRPDASEDDLWRVLEQAQLAAWARSLPHGLATNVGERGALLSGGQRQRLAIARALLKQAPILILDEATANLDLANERALYQALRSLAGYCTLISITHRQQVIENADHIYVLQQGKVVEQGSHHQLMAQRGYYASHLSPEEIHA</sequence>
<keyword evidence="4 10" id="KW-0067">ATP-binding</keyword>
<feature type="transmembrane region" description="Helical" evidence="7">
    <location>
        <begin position="20"/>
        <end position="47"/>
    </location>
</feature>
<evidence type="ECO:0000259" key="8">
    <source>
        <dbReference type="PROSITE" id="PS50893"/>
    </source>
</evidence>
<gene>
    <name evidence="10" type="ORF">MFP26_04805</name>
</gene>
<feature type="domain" description="ABC transporter" evidence="8">
    <location>
        <begin position="331"/>
        <end position="566"/>
    </location>
</feature>
<evidence type="ECO:0000256" key="2">
    <source>
        <dbReference type="ARBA" id="ARBA00022692"/>
    </source>
</evidence>
<dbReference type="PROSITE" id="PS00211">
    <property type="entry name" value="ABC_TRANSPORTER_1"/>
    <property type="match status" value="1"/>
</dbReference>
<dbReference type="InterPro" id="IPR036640">
    <property type="entry name" value="ABC1_TM_sf"/>
</dbReference>
<dbReference type="SUPFAM" id="SSF52540">
    <property type="entry name" value="P-loop containing nucleoside triphosphate hydrolases"/>
    <property type="match status" value="1"/>
</dbReference>
<keyword evidence="11" id="KW-1185">Reference proteome</keyword>
<evidence type="ECO:0000256" key="6">
    <source>
        <dbReference type="ARBA" id="ARBA00023136"/>
    </source>
</evidence>
<comment type="caution">
    <text evidence="10">The sequence shown here is derived from an EMBL/GenBank/DDBJ whole genome shotgun (WGS) entry which is preliminary data.</text>
</comment>
<dbReference type="PANTHER" id="PTHR24221">
    <property type="entry name" value="ATP-BINDING CASSETTE SUB-FAMILY B"/>
    <property type="match status" value="1"/>
</dbReference>
<dbReference type="EMBL" id="JAKPBZ010000106">
    <property type="protein sequence ID" value="MCL2892019.1"/>
    <property type="molecule type" value="Genomic_DNA"/>
</dbReference>
<dbReference type="InterPro" id="IPR039421">
    <property type="entry name" value="Type_1_exporter"/>
</dbReference>
<dbReference type="PROSITE" id="PS50893">
    <property type="entry name" value="ABC_TRANSPORTER_2"/>
    <property type="match status" value="1"/>
</dbReference>
<evidence type="ECO:0000256" key="1">
    <source>
        <dbReference type="ARBA" id="ARBA00004651"/>
    </source>
</evidence>
<dbReference type="PANTHER" id="PTHR24221:SF590">
    <property type="entry name" value="COMPONENT LINKED WITH THE ASSEMBLY OF CYTOCHROME' TRANSPORT TRANSMEMBRANE ATP-BINDING PROTEIN ABC TRANSPORTER CYDD-RELATED"/>
    <property type="match status" value="1"/>
</dbReference>
<feature type="transmembrane region" description="Helical" evidence="7">
    <location>
        <begin position="154"/>
        <end position="173"/>
    </location>
</feature>
<dbReference type="GO" id="GO:0005524">
    <property type="term" value="F:ATP binding"/>
    <property type="evidence" value="ECO:0007669"/>
    <property type="project" value="UniProtKB-KW"/>
</dbReference>
<dbReference type="InterPro" id="IPR003439">
    <property type="entry name" value="ABC_transporter-like_ATP-bd"/>
</dbReference>
<evidence type="ECO:0000256" key="4">
    <source>
        <dbReference type="ARBA" id="ARBA00022840"/>
    </source>
</evidence>
<feature type="transmembrane region" description="Helical" evidence="7">
    <location>
        <begin position="53"/>
        <end position="72"/>
    </location>
</feature>
<dbReference type="RefSeq" id="WP_249243830.1">
    <property type="nucleotide sequence ID" value="NZ_JAKPBZ010000106.1"/>
</dbReference>
<dbReference type="SMART" id="SM00382">
    <property type="entry name" value="AAA"/>
    <property type="match status" value="1"/>
</dbReference>
<organism evidence="10 11">
    <name type="scientific">Brenneria tiliae</name>
    <dbReference type="NCBI Taxonomy" id="2914984"/>
    <lineage>
        <taxon>Bacteria</taxon>
        <taxon>Pseudomonadati</taxon>
        <taxon>Pseudomonadota</taxon>
        <taxon>Gammaproteobacteria</taxon>
        <taxon>Enterobacterales</taxon>
        <taxon>Pectobacteriaceae</taxon>
        <taxon>Brenneria</taxon>
    </lineage>
</organism>
<dbReference type="Gene3D" id="1.20.1560.10">
    <property type="entry name" value="ABC transporter type 1, transmembrane domain"/>
    <property type="match status" value="1"/>
</dbReference>
<evidence type="ECO:0000256" key="3">
    <source>
        <dbReference type="ARBA" id="ARBA00022741"/>
    </source>
</evidence>
<keyword evidence="2 7" id="KW-0812">Transmembrane</keyword>